<proteinExistence type="predicted"/>
<comment type="caution">
    <text evidence="1">The sequence shown here is derived from an EMBL/GenBank/DDBJ whole genome shotgun (WGS) entry which is preliminary data.</text>
</comment>
<dbReference type="OrthoDB" id="6275295at2759"/>
<organism evidence="1 2">
    <name type="scientific">Pararge aegeria aegeria</name>
    <dbReference type="NCBI Taxonomy" id="348720"/>
    <lineage>
        <taxon>Eukaryota</taxon>
        <taxon>Metazoa</taxon>
        <taxon>Ecdysozoa</taxon>
        <taxon>Arthropoda</taxon>
        <taxon>Hexapoda</taxon>
        <taxon>Insecta</taxon>
        <taxon>Pterygota</taxon>
        <taxon>Neoptera</taxon>
        <taxon>Endopterygota</taxon>
        <taxon>Lepidoptera</taxon>
        <taxon>Glossata</taxon>
        <taxon>Ditrysia</taxon>
        <taxon>Papilionoidea</taxon>
        <taxon>Nymphalidae</taxon>
        <taxon>Satyrinae</taxon>
        <taxon>Satyrini</taxon>
        <taxon>Parargina</taxon>
        <taxon>Pararge</taxon>
    </lineage>
</organism>
<name>A0A8S4QQ62_9NEOP</name>
<feature type="non-terminal residue" evidence="1">
    <location>
        <position position="1"/>
    </location>
</feature>
<accession>A0A8S4QQ62</accession>
<sequence length="69" mass="7806">TLEKCKVNLCIFEVFLCSPRAPPTGARSRSVVAEEAISKTARVLEEADISEEKRDVIHREIGKFRESMK</sequence>
<evidence type="ECO:0000313" key="1">
    <source>
        <dbReference type="EMBL" id="CAH2211529.1"/>
    </source>
</evidence>
<dbReference type="AlphaFoldDB" id="A0A8S4QQ62"/>
<keyword evidence="2" id="KW-1185">Reference proteome</keyword>
<gene>
    <name evidence="1" type="primary">jg247</name>
    <name evidence="1" type="ORF">PAEG_LOCUS3343</name>
</gene>
<protein>
    <submittedName>
        <fullName evidence="1">Jg247 protein</fullName>
    </submittedName>
</protein>
<feature type="non-terminal residue" evidence="1">
    <location>
        <position position="69"/>
    </location>
</feature>
<dbReference type="Proteomes" id="UP000838756">
    <property type="component" value="Unassembled WGS sequence"/>
</dbReference>
<dbReference type="EMBL" id="CAKXAJ010010664">
    <property type="protein sequence ID" value="CAH2211529.1"/>
    <property type="molecule type" value="Genomic_DNA"/>
</dbReference>
<reference evidence="1" key="1">
    <citation type="submission" date="2022-03" db="EMBL/GenBank/DDBJ databases">
        <authorList>
            <person name="Lindestad O."/>
        </authorList>
    </citation>
    <scope>NUCLEOTIDE SEQUENCE</scope>
</reference>
<evidence type="ECO:0000313" key="2">
    <source>
        <dbReference type="Proteomes" id="UP000838756"/>
    </source>
</evidence>